<dbReference type="PANTHER" id="PTHR12526:SF630">
    <property type="entry name" value="GLYCOSYLTRANSFERASE"/>
    <property type="match status" value="1"/>
</dbReference>
<reference evidence="1 2" key="1">
    <citation type="journal article" date="2012" name="J. Bacteriol.">
        <title>Genome sequence of Rhizobium grahamii CCGE502, a broad-host-range symbiont with low nodulation competitiveness in Phaseolus vulgaris.</title>
        <authorList>
            <person name="Althabegoiti M.J."/>
            <person name="Lozano L."/>
            <person name="Torres-Tejerizo G."/>
            <person name="Ormeno-Orrillo E."/>
            <person name="Rogel M.A."/>
            <person name="Gonzalez V."/>
            <person name="Martinez-Romero E."/>
        </authorList>
    </citation>
    <scope>NUCLEOTIDE SEQUENCE [LARGE SCALE GENOMIC DNA]</scope>
    <source>
        <strain evidence="1 2">CCGE 502</strain>
    </source>
</reference>
<dbReference type="Gene3D" id="3.40.50.2000">
    <property type="entry name" value="Glycogen Phosphorylase B"/>
    <property type="match status" value="1"/>
</dbReference>
<dbReference type="STRING" id="990285.RGCCGE502_17395"/>
<dbReference type="SUPFAM" id="SSF53756">
    <property type="entry name" value="UDP-Glycosyltransferase/glycogen phosphorylase"/>
    <property type="match status" value="1"/>
</dbReference>
<organism evidence="1 2">
    <name type="scientific">Rhizobium grahamii CCGE 502</name>
    <dbReference type="NCBI Taxonomy" id="990285"/>
    <lineage>
        <taxon>Bacteria</taxon>
        <taxon>Pseudomonadati</taxon>
        <taxon>Pseudomonadota</taxon>
        <taxon>Alphaproteobacteria</taxon>
        <taxon>Hyphomicrobiales</taxon>
        <taxon>Rhizobiaceae</taxon>
        <taxon>Rhizobium/Agrobacterium group</taxon>
        <taxon>Rhizobium</taxon>
    </lineage>
</organism>
<dbReference type="EMBL" id="AEYE02000019">
    <property type="protein sequence ID" value="EPE96968.1"/>
    <property type="molecule type" value="Genomic_DNA"/>
</dbReference>
<keyword evidence="2" id="KW-1185">Reference proteome</keyword>
<dbReference type="HOGENOM" id="CLU_041132_2_0_5"/>
<comment type="caution">
    <text evidence="1">The sequence shown here is derived from an EMBL/GenBank/DDBJ whole genome shotgun (WGS) entry which is preliminary data.</text>
</comment>
<dbReference type="Proteomes" id="UP000014411">
    <property type="component" value="Unassembled WGS sequence"/>
</dbReference>
<proteinExistence type="predicted"/>
<sequence length="350" mass="39652">MERFSRDREVIFFEEYIPTDHHLAYFEVHSFDGTAVKAVRPRIPHWWSDTEREAGLSRLLDEVLAFSRRERPILWFYTPMMYGFARHVEAQAVVYDCMDELANFKFASPFLKQSEDDLLARADVVFTGGESLYRAKKNRHRNVHCFPSSVDVSHFGKARTCGSIPTDQAAIPSPRLGYIGVIDERTDLALIAEIARRRPEFSFVFIGPIVKILPEDLPAAANIHYLGRKEYAELPAYLSGWDAALMPFAHNEATRFISPTKTPEYLAAGRPVVSTRIADVVASYSNLPGVFLVDGPEAFARACDAACRLDPTDPSWRKVIDAKLSQSSWDKTFAEMKFLVEQAASRELHV</sequence>
<evidence type="ECO:0000313" key="2">
    <source>
        <dbReference type="Proteomes" id="UP000014411"/>
    </source>
</evidence>
<dbReference type="PANTHER" id="PTHR12526">
    <property type="entry name" value="GLYCOSYLTRANSFERASE"/>
    <property type="match status" value="1"/>
</dbReference>
<dbReference type="Pfam" id="PF13692">
    <property type="entry name" value="Glyco_trans_1_4"/>
    <property type="match status" value="1"/>
</dbReference>
<gene>
    <name evidence="1" type="ORF">RGCCGE502_17395</name>
</gene>
<dbReference type="eggNOG" id="COG0438">
    <property type="taxonomic scope" value="Bacteria"/>
</dbReference>
<name>S3ICR0_9HYPH</name>
<dbReference type="AlphaFoldDB" id="S3ICR0"/>
<evidence type="ECO:0000313" key="1">
    <source>
        <dbReference type="EMBL" id="EPE96968.1"/>
    </source>
</evidence>
<accession>S3ICR0</accession>
<protein>
    <submittedName>
        <fullName evidence="1">UDP-galactopyranose mutase</fullName>
    </submittedName>
</protein>